<name>A0A383EZW5_9ZZZZ</name>
<dbReference type="InterPro" id="IPR023210">
    <property type="entry name" value="NADP_OxRdtase_dom"/>
</dbReference>
<dbReference type="PANTHER" id="PTHR43638:SF3">
    <property type="entry name" value="ALDEHYDE REDUCTASE"/>
    <property type="match status" value="1"/>
</dbReference>
<feature type="domain" description="NADP-dependent oxidoreductase" evidence="1">
    <location>
        <begin position="13"/>
        <end position="106"/>
    </location>
</feature>
<dbReference type="Pfam" id="PF00248">
    <property type="entry name" value="Aldo_ket_red"/>
    <property type="match status" value="1"/>
</dbReference>
<accession>A0A383EZW5</accession>
<dbReference type="PANTHER" id="PTHR43638">
    <property type="entry name" value="OXIDOREDUCTASE, ALDO/KETO REDUCTASE FAMILY PROTEIN"/>
    <property type="match status" value="1"/>
</dbReference>
<dbReference type="EMBL" id="UINC01230242">
    <property type="protein sequence ID" value="SVE62291.1"/>
    <property type="molecule type" value="Genomic_DNA"/>
</dbReference>
<dbReference type="Gene3D" id="3.20.20.100">
    <property type="entry name" value="NADP-dependent oxidoreductase domain"/>
    <property type="match status" value="1"/>
</dbReference>
<sequence>MVSARGGVSLPALGLGTWRMGEKRAQRKAEVAALQYGLDLGLSLIDTAEMYASGGAEQMVGEAIRGRRDEVYLVSKILPNNASRKGTIKAAERSLKHLKCDHIDLY</sequence>
<dbReference type="InterPro" id="IPR036812">
    <property type="entry name" value="NAD(P)_OxRdtase_dom_sf"/>
</dbReference>
<proteinExistence type="predicted"/>
<gene>
    <name evidence="2" type="ORF">METZ01_LOCUS515145</name>
</gene>
<evidence type="ECO:0000259" key="1">
    <source>
        <dbReference type="Pfam" id="PF00248"/>
    </source>
</evidence>
<protein>
    <recommendedName>
        <fullName evidence="1">NADP-dependent oxidoreductase domain-containing protein</fullName>
    </recommendedName>
</protein>
<dbReference type="AlphaFoldDB" id="A0A383EZW5"/>
<evidence type="ECO:0000313" key="2">
    <source>
        <dbReference type="EMBL" id="SVE62291.1"/>
    </source>
</evidence>
<dbReference type="SUPFAM" id="SSF51430">
    <property type="entry name" value="NAD(P)-linked oxidoreductase"/>
    <property type="match status" value="1"/>
</dbReference>
<reference evidence="2" key="1">
    <citation type="submission" date="2018-05" db="EMBL/GenBank/DDBJ databases">
        <authorList>
            <person name="Lanie J.A."/>
            <person name="Ng W.-L."/>
            <person name="Kazmierczak K.M."/>
            <person name="Andrzejewski T.M."/>
            <person name="Davidsen T.M."/>
            <person name="Wayne K.J."/>
            <person name="Tettelin H."/>
            <person name="Glass J.I."/>
            <person name="Rusch D."/>
            <person name="Podicherti R."/>
            <person name="Tsui H.-C.T."/>
            <person name="Winkler M.E."/>
        </authorList>
    </citation>
    <scope>NUCLEOTIDE SEQUENCE</scope>
</reference>
<organism evidence="2">
    <name type="scientific">marine metagenome</name>
    <dbReference type="NCBI Taxonomy" id="408172"/>
    <lineage>
        <taxon>unclassified sequences</taxon>
        <taxon>metagenomes</taxon>
        <taxon>ecological metagenomes</taxon>
    </lineage>
</organism>
<feature type="non-terminal residue" evidence="2">
    <location>
        <position position="106"/>
    </location>
</feature>